<evidence type="ECO:0000256" key="1">
    <source>
        <dbReference type="SAM" id="Phobius"/>
    </source>
</evidence>
<organism evidence="2 3">
    <name type="scientific">Bacteroides xylanisolvens</name>
    <dbReference type="NCBI Taxonomy" id="371601"/>
    <lineage>
        <taxon>Bacteria</taxon>
        <taxon>Pseudomonadati</taxon>
        <taxon>Bacteroidota</taxon>
        <taxon>Bacteroidia</taxon>
        <taxon>Bacteroidales</taxon>
        <taxon>Bacteroidaceae</taxon>
        <taxon>Bacteroides</taxon>
    </lineage>
</organism>
<feature type="transmembrane region" description="Helical" evidence="1">
    <location>
        <begin position="169"/>
        <end position="187"/>
    </location>
</feature>
<evidence type="ECO:0000313" key="2">
    <source>
        <dbReference type="EMBL" id="RHK19251.1"/>
    </source>
</evidence>
<protein>
    <recommendedName>
        <fullName evidence="4">Acyltransferase 3 domain-containing protein</fullName>
    </recommendedName>
</protein>
<dbReference type="PANTHER" id="PTHR37312">
    <property type="entry name" value="MEMBRANE-BOUND ACYLTRANSFERASE YKRP-RELATED"/>
    <property type="match status" value="1"/>
</dbReference>
<reference evidence="2 3" key="1">
    <citation type="submission" date="2018-08" db="EMBL/GenBank/DDBJ databases">
        <title>A genome reference for cultivated species of the human gut microbiota.</title>
        <authorList>
            <person name="Zou Y."/>
            <person name="Xue W."/>
            <person name="Luo G."/>
        </authorList>
    </citation>
    <scope>NUCLEOTIDE SEQUENCE [LARGE SCALE GENOMIC DNA]</scope>
    <source>
        <strain evidence="2 3">AF46-11NS</strain>
    </source>
</reference>
<keyword evidence="1" id="KW-1133">Transmembrane helix</keyword>
<gene>
    <name evidence="2" type="ORF">DW075_21970</name>
</gene>
<keyword evidence="1" id="KW-0812">Transmembrane</keyword>
<proteinExistence type="predicted"/>
<accession>A0A415FEC9</accession>
<dbReference type="Proteomes" id="UP000285503">
    <property type="component" value="Unassembled WGS sequence"/>
</dbReference>
<feature type="transmembrane region" description="Helical" evidence="1">
    <location>
        <begin position="38"/>
        <end position="55"/>
    </location>
</feature>
<sequence length="254" mass="29858">MSQRDTSLDSVGGLMILHMISFHLRGYLGYEVLDLENFLFFFFMPWFFFKAGMFWKMDSIKNVVVKGYCRLLKPFIIFSIIGHLCFCIRLFVERDYNWVHYVLSPFKALLRYGCVAGNEPLWFLLSLFVIRVLYTLCANYKIHFVIVLFVTALVGFLCNLYAPITEPRYLGNVSTGLFFFTMGNWLSNRTLEVDGKIQFIIAITLILYIVYPSAVDLFYNKVLYGNYFIYPSAVDLFYNKVLYGNYFIWMIHSV</sequence>
<dbReference type="PANTHER" id="PTHR37312:SF1">
    <property type="entry name" value="MEMBRANE-BOUND ACYLTRANSFERASE YKRP-RELATED"/>
    <property type="match status" value="1"/>
</dbReference>
<feature type="non-terminal residue" evidence="2">
    <location>
        <position position="254"/>
    </location>
</feature>
<feature type="transmembrane region" description="Helical" evidence="1">
    <location>
        <begin position="199"/>
        <end position="219"/>
    </location>
</feature>
<dbReference type="EMBL" id="QRNE01000189">
    <property type="protein sequence ID" value="RHK19251.1"/>
    <property type="molecule type" value="Genomic_DNA"/>
</dbReference>
<feature type="transmembrane region" description="Helical" evidence="1">
    <location>
        <begin position="75"/>
        <end position="92"/>
    </location>
</feature>
<feature type="transmembrane region" description="Helical" evidence="1">
    <location>
        <begin position="144"/>
        <end position="163"/>
    </location>
</feature>
<dbReference type="AlphaFoldDB" id="A0A415FEC9"/>
<name>A0A415FEC9_9BACE</name>
<evidence type="ECO:0000313" key="3">
    <source>
        <dbReference type="Proteomes" id="UP000285503"/>
    </source>
</evidence>
<keyword evidence="1" id="KW-0472">Membrane</keyword>
<comment type="caution">
    <text evidence="2">The sequence shown here is derived from an EMBL/GenBank/DDBJ whole genome shotgun (WGS) entry which is preliminary data.</text>
</comment>
<dbReference type="InterPro" id="IPR052734">
    <property type="entry name" value="Nod_factor_acetyltransferase"/>
</dbReference>
<evidence type="ECO:0008006" key="4">
    <source>
        <dbReference type="Google" id="ProtNLM"/>
    </source>
</evidence>